<evidence type="ECO:0000313" key="1">
    <source>
        <dbReference type="EMBL" id="QDT20213.1"/>
    </source>
</evidence>
<gene>
    <name evidence="1" type="ORF">HG66A1_19980</name>
</gene>
<organism evidence="1 2">
    <name type="scientific">Gimesia chilikensis</name>
    <dbReference type="NCBI Taxonomy" id="2605989"/>
    <lineage>
        <taxon>Bacteria</taxon>
        <taxon>Pseudomonadati</taxon>
        <taxon>Planctomycetota</taxon>
        <taxon>Planctomycetia</taxon>
        <taxon>Planctomycetales</taxon>
        <taxon>Planctomycetaceae</taxon>
        <taxon>Gimesia</taxon>
    </lineage>
</organism>
<evidence type="ECO:0000313" key="2">
    <source>
        <dbReference type="Proteomes" id="UP000320421"/>
    </source>
</evidence>
<proteinExistence type="predicted"/>
<dbReference type="AlphaFoldDB" id="A0A517PLG4"/>
<accession>A0A517PLG4</accession>
<dbReference type="EMBL" id="CP036266">
    <property type="protein sequence ID" value="QDT20213.1"/>
    <property type="molecule type" value="Genomic_DNA"/>
</dbReference>
<keyword evidence="2" id="KW-1185">Reference proteome</keyword>
<reference evidence="1 2" key="1">
    <citation type="submission" date="2019-02" db="EMBL/GenBank/DDBJ databases">
        <title>Deep-cultivation of Planctomycetes and their phenomic and genomic characterization uncovers novel biology.</title>
        <authorList>
            <person name="Wiegand S."/>
            <person name="Jogler M."/>
            <person name="Boedeker C."/>
            <person name="Pinto D."/>
            <person name="Vollmers J."/>
            <person name="Rivas-Marin E."/>
            <person name="Kohn T."/>
            <person name="Peeters S.H."/>
            <person name="Heuer A."/>
            <person name="Rast P."/>
            <person name="Oberbeckmann S."/>
            <person name="Bunk B."/>
            <person name="Jeske O."/>
            <person name="Meyerdierks A."/>
            <person name="Storesund J.E."/>
            <person name="Kallscheuer N."/>
            <person name="Luecker S."/>
            <person name="Lage O.M."/>
            <person name="Pohl T."/>
            <person name="Merkel B.J."/>
            <person name="Hornburger P."/>
            <person name="Mueller R.-W."/>
            <person name="Bruemmer F."/>
            <person name="Labrenz M."/>
            <person name="Spormann A.M."/>
            <person name="Op den Camp H."/>
            <person name="Overmann J."/>
            <person name="Amann R."/>
            <person name="Jetten M.S.M."/>
            <person name="Mascher T."/>
            <person name="Medema M.H."/>
            <person name="Devos D.P."/>
            <person name="Kaster A.-K."/>
            <person name="Ovreas L."/>
            <person name="Rohde M."/>
            <person name="Galperin M.Y."/>
            <person name="Jogler C."/>
        </authorList>
    </citation>
    <scope>NUCLEOTIDE SEQUENCE [LARGE SCALE GENOMIC DNA]</scope>
    <source>
        <strain evidence="1 2">HG66A1</strain>
    </source>
</reference>
<name>A0A517PLG4_9PLAN</name>
<sequence>MSLTKDDVLRMMNEDQGKLTEYIFIEMGLVGVLEELIHDGCVQRVHVQNDFDIIELTVKGLNRSRSTLSSND</sequence>
<dbReference type="Proteomes" id="UP000320421">
    <property type="component" value="Chromosome"/>
</dbReference>
<protein>
    <submittedName>
        <fullName evidence="1">Uncharacterized protein</fullName>
    </submittedName>
</protein>